<keyword evidence="3" id="KW-1185">Reference proteome</keyword>
<protein>
    <submittedName>
        <fullName evidence="2">Short-chain dehydrogenase</fullName>
    </submittedName>
</protein>
<feature type="transmembrane region" description="Helical" evidence="1">
    <location>
        <begin position="74"/>
        <end position="95"/>
    </location>
</feature>
<feature type="transmembrane region" description="Helical" evidence="1">
    <location>
        <begin position="162"/>
        <end position="181"/>
    </location>
</feature>
<reference evidence="2 3" key="1">
    <citation type="journal article" date="2014" name="Genome Announc.">
        <title>Complete Genome Sequence of Hyphomicrobium nitrativorans Strain NL23, a Denitrifying Bacterium Isolated from Biofilm of a Methanol-Fed Denitrification System Treating Seawater at the Montreal Biodome.</title>
        <authorList>
            <person name="Martineau C."/>
            <person name="Villeneuve C."/>
            <person name="Mauffrey F."/>
            <person name="Villemur R."/>
        </authorList>
    </citation>
    <scope>NUCLEOTIDE SEQUENCE [LARGE SCALE GENOMIC DNA]</scope>
    <source>
        <strain evidence="2">NL23</strain>
    </source>
</reference>
<feature type="transmembrane region" description="Helical" evidence="1">
    <location>
        <begin position="202"/>
        <end position="220"/>
    </location>
</feature>
<dbReference type="KEGG" id="hni:W911_06260"/>
<feature type="transmembrane region" description="Helical" evidence="1">
    <location>
        <begin position="255"/>
        <end position="277"/>
    </location>
</feature>
<keyword evidence="1" id="KW-0472">Membrane</keyword>
<evidence type="ECO:0000313" key="3">
    <source>
        <dbReference type="Proteomes" id="UP000018542"/>
    </source>
</evidence>
<evidence type="ECO:0000313" key="2">
    <source>
        <dbReference type="EMBL" id="AHB48077.1"/>
    </source>
</evidence>
<dbReference type="RefSeq" id="WP_023786647.1">
    <property type="nucleotide sequence ID" value="NC_022997.1"/>
</dbReference>
<gene>
    <name evidence="2" type="ORF">W911_06260</name>
</gene>
<dbReference type="STRING" id="1029756.W911_06260"/>
<sequence>MRTSCAFWQAPHRPLFLLAALSAFVVPLVWLAPHRVGPDAVAWHSHELAFGMGGAAVGGYLLTSLPSWTQQGPVAPRLTMAVCALWVLSRLSFFWAGLLPYAVLMVGTQAYLVTLAGLLIWKIAVLRIWSRAWLVLAMGVLISSDLFFLFQAYRHAVPPDGAAVIVLSFAVLLSLVGGRAVPAFTRSWLERQRVRMSVRDSSVLSVFATVSLAAGGLLMVVARDPVAGGVFILSGALHLLRTAGWKTWEVRRYPALLLLHLSWIWLPAGLFLVGLAMIRPEWIALSDAIHALAMGAMGATILAIMARAIMVRRGDMLLLGKPLALAFALVWISAFVRVSAPFAPSLTPDPIRVSAILWMAGWLIFLFVYVPRLCGPIPRPILSARVRR</sequence>
<name>V5SC66_9HYPH</name>
<dbReference type="OrthoDB" id="9770040at2"/>
<keyword evidence="1" id="KW-0812">Transmembrane</keyword>
<dbReference type="InterPro" id="IPR010266">
    <property type="entry name" value="NnrS"/>
</dbReference>
<dbReference type="AlphaFoldDB" id="V5SC66"/>
<feature type="transmembrane region" description="Helical" evidence="1">
    <location>
        <begin position="226"/>
        <end position="243"/>
    </location>
</feature>
<proteinExistence type="predicted"/>
<dbReference type="Pfam" id="PF05940">
    <property type="entry name" value="NnrS"/>
    <property type="match status" value="1"/>
</dbReference>
<dbReference type="PATRIC" id="fig|1029756.8.peg.1310"/>
<evidence type="ECO:0000256" key="1">
    <source>
        <dbReference type="SAM" id="Phobius"/>
    </source>
</evidence>
<feature type="transmembrane region" description="Helical" evidence="1">
    <location>
        <begin position="133"/>
        <end position="150"/>
    </location>
</feature>
<accession>V5SC66</accession>
<feature type="transmembrane region" description="Helical" evidence="1">
    <location>
        <begin position="289"/>
        <end position="310"/>
    </location>
</feature>
<dbReference type="EMBL" id="CP006912">
    <property type="protein sequence ID" value="AHB48077.1"/>
    <property type="molecule type" value="Genomic_DNA"/>
</dbReference>
<feature type="transmembrane region" description="Helical" evidence="1">
    <location>
        <begin position="322"/>
        <end position="343"/>
    </location>
</feature>
<dbReference type="Proteomes" id="UP000018542">
    <property type="component" value="Chromosome"/>
</dbReference>
<feature type="transmembrane region" description="Helical" evidence="1">
    <location>
        <begin position="355"/>
        <end position="375"/>
    </location>
</feature>
<dbReference type="HOGENOM" id="CLU_041785_2_0_5"/>
<organism evidence="2 3">
    <name type="scientific">Hyphomicrobium nitrativorans NL23</name>
    <dbReference type="NCBI Taxonomy" id="1029756"/>
    <lineage>
        <taxon>Bacteria</taxon>
        <taxon>Pseudomonadati</taxon>
        <taxon>Pseudomonadota</taxon>
        <taxon>Alphaproteobacteria</taxon>
        <taxon>Hyphomicrobiales</taxon>
        <taxon>Hyphomicrobiaceae</taxon>
        <taxon>Hyphomicrobium</taxon>
    </lineage>
</organism>
<feature type="transmembrane region" description="Helical" evidence="1">
    <location>
        <begin position="41"/>
        <end position="62"/>
    </location>
</feature>
<feature type="transmembrane region" description="Helical" evidence="1">
    <location>
        <begin position="101"/>
        <end position="121"/>
    </location>
</feature>
<keyword evidence="1" id="KW-1133">Transmembrane helix</keyword>